<feature type="compositionally biased region" description="Basic and acidic residues" evidence="1">
    <location>
        <begin position="45"/>
        <end position="59"/>
    </location>
</feature>
<dbReference type="Proteomes" id="UP000216913">
    <property type="component" value="Unassembled WGS sequence"/>
</dbReference>
<dbReference type="Gene3D" id="3.30.1340.30">
    <property type="match status" value="1"/>
</dbReference>
<organism evidence="3 4">
    <name type="scientific">Bordetella genomosp. 5</name>
    <dbReference type="NCBI Taxonomy" id="1395608"/>
    <lineage>
        <taxon>Bacteria</taxon>
        <taxon>Pseudomonadati</taxon>
        <taxon>Pseudomonadota</taxon>
        <taxon>Betaproteobacteria</taxon>
        <taxon>Burkholderiales</taxon>
        <taxon>Alcaligenaceae</taxon>
        <taxon>Bordetella</taxon>
    </lineage>
</organism>
<dbReference type="OrthoDB" id="8963247at2"/>
<sequence>MGQQKDRNTPQERDPRGSGDTPPENQRAGGRDEPGWHPDPGATGKDSRARHAQEHETRKSGQFGADEPDYGRPQGDRPADNVGGKPNRAGPQYEEGGRYPGPRQPGGDAAEDPEPARSAQHDGWAPGTRAAARDEPVRSRSADPGQSSYGGFSHENPSYQRQQLTDTEDLAYYREARDPWGRQPGRDAPHERAREGRGAQGRLDERDERDQWREAQSRAWRDQPTYVDPKGYVRSDERVREIVCERLSRSGLDVSDVSVDVSEGTVSLQGTVADRRVKHDVEDCVDACAGVTDVDNRIKVAARGR</sequence>
<comment type="caution">
    <text evidence="3">The sequence shown here is derived from an EMBL/GenBank/DDBJ whole genome shotgun (WGS) entry which is preliminary data.</text>
</comment>
<dbReference type="PROSITE" id="PS50914">
    <property type="entry name" value="BON"/>
    <property type="match status" value="1"/>
</dbReference>
<name>A0A261TT25_9BORD</name>
<feature type="compositionally biased region" description="Basic and acidic residues" evidence="1">
    <location>
        <begin position="131"/>
        <end position="141"/>
    </location>
</feature>
<keyword evidence="4" id="KW-1185">Reference proteome</keyword>
<feature type="domain" description="BON" evidence="2">
    <location>
        <begin position="234"/>
        <end position="302"/>
    </location>
</feature>
<protein>
    <recommendedName>
        <fullName evidence="2">BON domain-containing protein</fullName>
    </recommendedName>
</protein>
<feature type="compositionally biased region" description="Basic and acidic residues" evidence="1">
    <location>
        <begin position="1"/>
        <end position="17"/>
    </location>
</feature>
<evidence type="ECO:0000313" key="4">
    <source>
        <dbReference type="Proteomes" id="UP000216913"/>
    </source>
</evidence>
<dbReference type="AlphaFoldDB" id="A0A261TT25"/>
<gene>
    <name evidence="3" type="ORF">CAL25_09585</name>
</gene>
<feature type="compositionally biased region" description="Basic and acidic residues" evidence="1">
    <location>
        <begin position="171"/>
        <end position="221"/>
    </location>
</feature>
<accession>A0A261TT25</accession>
<dbReference type="EMBL" id="NEVP01000006">
    <property type="protein sequence ID" value="OZI51773.1"/>
    <property type="molecule type" value="Genomic_DNA"/>
</dbReference>
<reference evidence="3 4" key="1">
    <citation type="submission" date="2017-05" db="EMBL/GenBank/DDBJ databases">
        <title>Complete and WGS of Bordetella genogroups.</title>
        <authorList>
            <person name="Spilker T."/>
            <person name="LiPuma J."/>
        </authorList>
    </citation>
    <scope>NUCLEOTIDE SEQUENCE [LARGE SCALE GENOMIC DNA]</scope>
    <source>
        <strain evidence="3 4">AU10456</strain>
    </source>
</reference>
<dbReference type="RefSeq" id="WP_094799728.1">
    <property type="nucleotide sequence ID" value="NZ_NEVN01000005.1"/>
</dbReference>
<evidence type="ECO:0000256" key="1">
    <source>
        <dbReference type="SAM" id="MobiDB-lite"/>
    </source>
</evidence>
<feature type="region of interest" description="Disordered" evidence="1">
    <location>
        <begin position="1"/>
        <end position="232"/>
    </location>
</feature>
<evidence type="ECO:0000259" key="2">
    <source>
        <dbReference type="PROSITE" id="PS50914"/>
    </source>
</evidence>
<dbReference type="Pfam" id="PF04972">
    <property type="entry name" value="BON"/>
    <property type="match status" value="1"/>
</dbReference>
<proteinExistence type="predicted"/>
<evidence type="ECO:0000313" key="3">
    <source>
        <dbReference type="EMBL" id="OZI51773.1"/>
    </source>
</evidence>
<feature type="compositionally biased region" description="Polar residues" evidence="1">
    <location>
        <begin position="144"/>
        <end position="165"/>
    </location>
</feature>
<dbReference type="InterPro" id="IPR007055">
    <property type="entry name" value="BON_dom"/>
</dbReference>